<organism evidence="15">
    <name type="scientific">hydrothermal vent metagenome</name>
    <dbReference type="NCBI Taxonomy" id="652676"/>
    <lineage>
        <taxon>unclassified sequences</taxon>
        <taxon>metagenomes</taxon>
        <taxon>ecological metagenomes</taxon>
    </lineage>
</organism>
<feature type="domain" description="Cysteinyl-tRNA ligase anticodon binding" evidence="14">
    <location>
        <begin position="421"/>
        <end position="466"/>
    </location>
</feature>
<keyword evidence="5" id="KW-0479">Metal-binding</keyword>
<dbReference type="EMBL" id="FPKX01000012">
    <property type="protein sequence ID" value="SFZ97665.1"/>
    <property type="molecule type" value="Genomic_DNA"/>
</dbReference>
<dbReference type="InterPro" id="IPR056411">
    <property type="entry name" value="CysS_C"/>
</dbReference>
<evidence type="ECO:0000313" key="15">
    <source>
        <dbReference type="EMBL" id="SFZ97665.1"/>
    </source>
</evidence>
<accession>A0A1W1ECA4</accession>
<evidence type="ECO:0000256" key="11">
    <source>
        <dbReference type="ARBA" id="ARBA00031499"/>
    </source>
</evidence>
<evidence type="ECO:0000259" key="14">
    <source>
        <dbReference type="Pfam" id="PF23493"/>
    </source>
</evidence>
<dbReference type="AlphaFoldDB" id="A0A1W1ECA4"/>
<dbReference type="PANTHER" id="PTHR10890:SF3">
    <property type="entry name" value="CYSTEINE--TRNA LIGASE, CYTOPLASMIC"/>
    <property type="match status" value="1"/>
</dbReference>
<dbReference type="InterPro" id="IPR024909">
    <property type="entry name" value="Cys-tRNA/MSH_ligase"/>
</dbReference>
<dbReference type="Pfam" id="PF23493">
    <property type="entry name" value="CysS_C"/>
    <property type="match status" value="1"/>
</dbReference>
<dbReference type="GO" id="GO:0046872">
    <property type="term" value="F:metal ion binding"/>
    <property type="evidence" value="ECO:0007669"/>
    <property type="project" value="UniProtKB-KW"/>
</dbReference>
<evidence type="ECO:0000256" key="12">
    <source>
        <dbReference type="SAM" id="Coils"/>
    </source>
</evidence>
<evidence type="ECO:0000256" key="8">
    <source>
        <dbReference type="ARBA" id="ARBA00022840"/>
    </source>
</evidence>
<comment type="cofactor">
    <cofactor evidence="1">
        <name>Zn(2+)</name>
        <dbReference type="ChEBI" id="CHEBI:29105"/>
    </cofactor>
</comment>
<name>A0A1W1ECA4_9ZZZZ</name>
<reference evidence="15" key="1">
    <citation type="submission" date="2016-10" db="EMBL/GenBank/DDBJ databases">
        <authorList>
            <person name="de Groot N.N."/>
        </authorList>
    </citation>
    <scope>NUCLEOTIDE SEQUENCE</scope>
</reference>
<sequence length="469" mass="53331">MHIYDSVQKTKLPFESIKAKIASIYVCGPTVYDDAHLGHARSSLAFDLLSRTLKAHNYKVTMGKNFTDIDDKIIKKVEETGKSMKEITEFYIERYLEEMDALGIQRADIEPKATESLQAIEEMIQRLINQDIAYVISTGDVYFDTSKDAKYGNISHQVGADDDNQSRVEHTLEKRNPKDFALWKACKGEEDICYDTSFSSGRPGWHIECSAMIEKHFSKDFGNEEYSIDIHGGGADLLFPHHENEAAQSRCATGHELAKYWMHNGFVQIDGEKMSKSLGNSFFLKDALKIYDGEVLRYYLNSVHYRNDFNFNEEDLQTSKKRLDKLYRLKKRVSPGKASSVNKEFKKSMLSAMGDDLNISTALAVIDEMVASTNDAFDTEAKNKALKKETLANIEFIDELLGFGGKEPFKYFQIGISDEEKEKIETLIKQRSEAKKEKDFERSDAVRDELIAMGISIMDTADGTVWEKA</sequence>
<evidence type="ECO:0000256" key="1">
    <source>
        <dbReference type="ARBA" id="ARBA00001947"/>
    </source>
</evidence>
<protein>
    <recommendedName>
        <fullName evidence="3">Cysteine--tRNA ligase</fullName>
        <ecNumber evidence="2">6.1.1.16</ecNumber>
    </recommendedName>
    <alternativeName>
        <fullName evidence="11">Cysteinyl-tRNA synthetase</fullName>
    </alternativeName>
</protein>
<feature type="coiled-coil region" evidence="12">
    <location>
        <begin position="417"/>
        <end position="444"/>
    </location>
</feature>
<dbReference type="CDD" id="cd00672">
    <property type="entry name" value="CysRS_core"/>
    <property type="match status" value="1"/>
</dbReference>
<dbReference type="SUPFAM" id="SSF52374">
    <property type="entry name" value="Nucleotidylyl transferase"/>
    <property type="match status" value="1"/>
</dbReference>
<dbReference type="Gene3D" id="3.40.50.620">
    <property type="entry name" value="HUPs"/>
    <property type="match status" value="1"/>
</dbReference>
<dbReference type="InterPro" id="IPR014729">
    <property type="entry name" value="Rossmann-like_a/b/a_fold"/>
</dbReference>
<evidence type="ECO:0000256" key="10">
    <source>
        <dbReference type="ARBA" id="ARBA00023146"/>
    </source>
</evidence>
<evidence type="ECO:0000256" key="5">
    <source>
        <dbReference type="ARBA" id="ARBA00022723"/>
    </source>
</evidence>
<keyword evidence="6" id="KW-0547">Nucleotide-binding</keyword>
<dbReference type="GO" id="GO:0005829">
    <property type="term" value="C:cytosol"/>
    <property type="evidence" value="ECO:0007669"/>
    <property type="project" value="TreeGrafter"/>
</dbReference>
<gene>
    <name evidence="15" type="ORF">MNB_SV-5-1143</name>
</gene>
<dbReference type="NCBIfam" id="TIGR00435">
    <property type="entry name" value="cysS"/>
    <property type="match status" value="1"/>
</dbReference>
<keyword evidence="8" id="KW-0067">ATP-binding</keyword>
<keyword evidence="9" id="KW-0648">Protein biosynthesis</keyword>
<dbReference type="SUPFAM" id="SSF47323">
    <property type="entry name" value="Anticodon-binding domain of a subclass of class I aminoacyl-tRNA synthetases"/>
    <property type="match status" value="1"/>
</dbReference>
<evidence type="ECO:0000256" key="2">
    <source>
        <dbReference type="ARBA" id="ARBA00012832"/>
    </source>
</evidence>
<dbReference type="InterPro" id="IPR009080">
    <property type="entry name" value="tRNAsynth_Ia_anticodon-bd"/>
</dbReference>
<feature type="domain" description="tRNA synthetases class I catalytic" evidence="13">
    <location>
        <begin position="14"/>
        <end position="320"/>
    </location>
</feature>
<dbReference type="GO" id="GO:0005524">
    <property type="term" value="F:ATP binding"/>
    <property type="evidence" value="ECO:0007669"/>
    <property type="project" value="UniProtKB-KW"/>
</dbReference>
<dbReference type="Pfam" id="PF01406">
    <property type="entry name" value="tRNA-synt_1e"/>
    <property type="match status" value="1"/>
</dbReference>
<dbReference type="InterPro" id="IPR015803">
    <property type="entry name" value="Cys-tRNA-ligase"/>
</dbReference>
<keyword evidence="12" id="KW-0175">Coiled coil</keyword>
<evidence type="ECO:0000256" key="7">
    <source>
        <dbReference type="ARBA" id="ARBA00022833"/>
    </source>
</evidence>
<dbReference type="GO" id="GO:0004817">
    <property type="term" value="F:cysteine-tRNA ligase activity"/>
    <property type="evidence" value="ECO:0007669"/>
    <property type="project" value="UniProtKB-EC"/>
</dbReference>
<keyword evidence="10 15" id="KW-0030">Aminoacyl-tRNA synthetase</keyword>
<proteinExistence type="inferred from homology"/>
<dbReference type="InterPro" id="IPR032678">
    <property type="entry name" value="tRNA-synt_1_cat_dom"/>
</dbReference>
<evidence type="ECO:0000256" key="3">
    <source>
        <dbReference type="ARBA" id="ARBA00014738"/>
    </source>
</evidence>
<dbReference type="PANTHER" id="PTHR10890">
    <property type="entry name" value="CYSTEINYL-TRNA SYNTHETASE"/>
    <property type="match status" value="1"/>
</dbReference>
<dbReference type="HAMAP" id="MF_00041">
    <property type="entry name" value="Cys_tRNA_synth"/>
    <property type="match status" value="1"/>
</dbReference>
<dbReference type="GO" id="GO:0006423">
    <property type="term" value="P:cysteinyl-tRNA aminoacylation"/>
    <property type="evidence" value="ECO:0007669"/>
    <property type="project" value="InterPro"/>
</dbReference>
<evidence type="ECO:0000256" key="6">
    <source>
        <dbReference type="ARBA" id="ARBA00022741"/>
    </source>
</evidence>
<evidence type="ECO:0000259" key="13">
    <source>
        <dbReference type="Pfam" id="PF01406"/>
    </source>
</evidence>
<dbReference type="EC" id="6.1.1.16" evidence="2"/>
<evidence type="ECO:0000256" key="4">
    <source>
        <dbReference type="ARBA" id="ARBA00022598"/>
    </source>
</evidence>
<keyword evidence="7" id="KW-0862">Zinc</keyword>
<dbReference type="Gene3D" id="1.20.120.1910">
    <property type="entry name" value="Cysteine-tRNA ligase, C-terminal anti-codon recognition domain"/>
    <property type="match status" value="1"/>
</dbReference>
<dbReference type="PRINTS" id="PR00983">
    <property type="entry name" value="TRNASYNTHCYS"/>
</dbReference>
<evidence type="ECO:0000256" key="9">
    <source>
        <dbReference type="ARBA" id="ARBA00022917"/>
    </source>
</evidence>
<keyword evidence="4 15" id="KW-0436">Ligase</keyword>